<dbReference type="InterPro" id="IPR051540">
    <property type="entry name" value="S-2-haloacid_dehalogenase"/>
</dbReference>
<dbReference type="SFLD" id="SFLDG01129">
    <property type="entry name" value="C1.5:_HAD__Beta-PGM__Phosphata"/>
    <property type="match status" value="1"/>
</dbReference>
<sequence>MNKLTDIKGVIFDYGGTIDTNSRHWAEVLWEKYATYEVPVSKADFRDAYVHGERTLARVPLVKPEHNFHDVLRIKTDIQISWLIEQGKLDAQKASEQGYASKIADSCYEYVLNVLKRTRPVVQKLSEHYKLVLVSNFYGNIQTILKDFELFDFFSDIVESSVVGVRKPDPAIYRLGVEAMGLPAGEVLVVGDSFSKDVVPAKAVGCKVAWLSGEGWGNEEIDESLPDVIITDLPDLLQFINL</sequence>
<dbReference type="RefSeq" id="WP_118400160.1">
    <property type="nucleotide sequence ID" value="NZ_CABJGD010000008.1"/>
</dbReference>
<reference evidence="2 3" key="1">
    <citation type="submission" date="2018-08" db="EMBL/GenBank/DDBJ databases">
        <title>A genome reference for cultivated species of the human gut microbiota.</title>
        <authorList>
            <person name="Zou Y."/>
            <person name="Xue W."/>
            <person name="Luo G."/>
        </authorList>
    </citation>
    <scope>NUCLEOTIDE SEQUENCE [LARGE SCALE GENOMIC DNA]</scope>
    <source>
        <strain evidence="2 3">AM42-38</strain>
    </source>
</reference>
<dbReference type="GO" id="GO:0016787">
    <property type="term" value="F:hydrolase activity"/>
    <property type="evidence" value="ECO:0007669"/>
    <property type="project" value="UniProtKB-KW"/>
</dbReference>
<dbReference type="Pfam" id="PF00702">
    <property type="entry name" value="Hydrolase"/>
    <property type="match status" value="1"/>
</dbReference>
<proteinExistence type="predicted"/>
<dbReference type="PANTHER" id="PTHR43316">
    <property type="entry name" value="HYDROLASE, HALOACID DELAHOGENASE-RELATED"/>
    <property type="match status" value="1"/>
</dbReference>
<dbReference type="PRINTS" id="PR00413">
    <property type="entry name" value="HADHALOGNASE"/>
</dbReference>
<dbReference type="Proteomes" id="UP000283855">
    <property type="component" value="Unassembled WGS sequence"/>
</dbReference>
<evidence type="ECO:0000256" key="1">
    <source>
        <dbReference type="ARBA" id="ARBA00022801"/>
    </source>
</evidence>
<evidence type="ECO:0000313" key="3">
    <source>
        <dbReference type="Proteomes" id="UP000283855"/>
    </source>
</evidence>
<dbReference type="SUPFAM" id="SSF56784">
    <property type="entry name" value="HAD-like"/>
    <property type="match status" value="1"/>
</dbReference>
<gene>
    <name evidence="2" type="ORF">DW921_05460</name>
</gene>
<keyword evidence="1 2" id="KW-0378">Hydrolase</keyword>
<comment type="caution">
    <text evidence="2">The sequence shown here is derived from an EMBL/GenBank/DDBJ whole genome shotgun (WGS) entry which is preliminary data.</text>
</comment>
<dbReference type="InterPro" id="IPR036412">
    <property type="entry name" value="HAD-like_sf"/>
</dbReference>
<evidence type="ECO:0000313" key="2">
    <source>
        <dbReference type="EMBL" id="RHA76964.1"/>
    </source>
</evidence>
<dbReference type="NCBIfam" id="TIGR01509">
    <property type="entry name" value="HAD-SF-IA-v3"/>
    <property type="match status" value="1"/>
</dbReference>
<dbReference type="NCBIfam" id="TIGR01549">
    <property type="entry name" value="HAD-SF-IA-v1"/>
    <property type="match status" value="1"/>
</dbReference>
<dbReference type="AlphaFoldDB" id="A0A413T1W7"/>
<accession>A0A413T1W7</accession>
<dbReference type="InterPro" id="IPR023214">
    <property type="entry name" value="HAD_sf"/>
</dbReference>
<dbReference type="SFLD" id="SFLDS00003">
    <property type="entry name" value="Haloacid_Dehalogenase"/>
    <property type="match status" value="1"/>
</dbReference>
<dbReference type="Gene3D" id="3.40.50.1000">
    <property type="entry name" value="HAD superfamily/HAD-like"/>
    <property type="match status" value="1"/>
</dbReference>
<protein>
    <submittedName>
        <fullName evidence="2">HAD family hydrolase</fullName>
    </submittedName>
</protein>
<dbReference type="EMBL" id="QSFT01000008">
    <property type="protein sequence ID" value="RHA76964.1"/>
    <property type="molecule type" value="Genomic_DNA"/>
</dbReference>
<name>A0A413T1W7_9BACT</name>
<organism evidence="2 3">
    <name type="scientific">Phocaeicola coprophilus</name>
    <dbReference type="NCBI Taxonomy" id="387090"/>
    <lineage>
        <taxon>Bacteria</taxon>
        <taxon>Pseudomonadati</taxon>
        <taxon>Bacteroidota</taxon>
        <taxon>Bacteroidia</taxon>
        <taxon>Bacteroidales</taxon>
        <taxon>Bacteroidaceae</taxon>
        <taxon>Phocaeicola</taxon>
    </lineage>
</organism>
<dbReference type="InterPro" id="IPR006439">
    <property type="entry name" value="HAD-SF_hydro_IA"/>
</dbReference>
<dbReference type="PANTHER" id="PTHR43316:SF3">
    <property type="entry name" value="HALOACID DEHALOGENASE, TYPE II (AFU_ORTHOLOGUE AFUA_2G07750)-RELATED"/>
    <property type="match status" value="1"/>
</dbReference>